<proteinExistence type="inferred from homology"/>
<feature type="binding site" evidence="8">
    <location>
        <begin position="272"/>
        <end position="276"/>
    </location>
    <ligand>
        <name>substrate</name>
    </ligand>
</feature>
<dbReference type="GO" id="GO:0006508">
    <property type="term" value="P:proteolysis"/>
    <property type="evidence" value="ECO:0007669"/>
    <property type="project" value="UniProtKB-KW"/>
</dbReference>
<evidence type="ECO:0000313" key="11">
    <source>
        <dbReference type="EMBL" id="SFP34732.1"/>
    </source>
</evidence>
<feature type="active site" description="Charge relay system" evidence="7">
    <location>
        <position position="142"/>
    </location>
</feature>
<dbReference type="AlphaFoldDB" id="A0A662ZIG3"/>
<evidence type="ECO:0000256" key="9">
    <source>
        <dbReference type="SAM" id="SignalP"/>
    </source>
</evidence>
<dbReference type="FunFam" id="2.40.10.10:FF:000001">
    <property type="entry name" value="Periplasmic serine protease DegS"/>
    <property type="match status" value="1"/>
</dbReference>
<evidence type="ECO:0000256" key="3">
    <source>
        <dbReference type="ARBA" id="ARBA00022729"/>
    </source>
</evidence>
<dbReference type="Gene3D" id="2.30.42.10">
    <property type="match status" value="2"/>
</dbReference>
<protein>
    <submittedName>
        <fullName evidence="11">Serine protease Do</fullName>
    </submittedName>
</protein>
<dbReference type="NCBIfam" id="TIGR02037">
    <property type="entry name" value="degP_htrA_DO"/>
    <property type="match status" value="1"/>
</dbReference>
<feature type="signal peptide" evidence="9">
    <location>
        <begin position="1"/>
        <end position="26"/>
    </location>
</feature>
<keyword evidence="6" id="KW-0720">Serine protease</keyword>
<keyword evidence="4" id="KW-0677">Repeat</keyword>
<feature type="binding site" evidence="8">
    <location>
        <position position="112"/>
    </location>
    <ligand>
        <name>substrate</name>
    </ligand>
</feature>
<evidence type="ECO:0000313" key="12">
    <source>
        <dbReference type="Proteomes" id="UP000243745"/>
    </source>
</evidence>
<evidence type="ECO:0000256" key="1">
    <source>
        <dbReference type="ARBA" id="ARBA00010541"/>
    </source>
</evidence>
<feature type="domain" description="PDZ" evidence="10">
    <location>
        <begin position="261"/>
        <end position="352"/>
    </location>
</feature>
<dbReference type="SMART" id="SM00228">
    <property type="entry name" value="PDZ"/>
    <property type="match status" value="2"/>
</dbReference>
<feature type="chain" id="PRO_5039342889" evidence="9">
    <location>
        <begin position="27"/>
        <end position="455"/>
    </location>
</feature>
<dbReference type="Proteomes" id="UP000243745">
    <property type="component" value="Unassembled WGS sequence"/>
</dbReference>
<keyword evidence="3 9" id="KW-0732">Signal</keyword>
<comment type="similarity">
    <text evidence="1">Belongs to the peptidase S1C family.</text>
</comment>
<sequence>MFKNTKIIGALSIALALSPIGNLAYADATPLIGALSQNEEGVPSLAPLIEKAVPAVVNISVNGKKSLNQNALDIPDEFKFFFPEIQKERKFSALGSGVIINAEKGLVITNYHVVDGADDIKVTLHDGRVLKASVKGQDEQTDFALLELESPKNLTELKFADSDNLKVGDFAIAIGNPFGLGQTVTSGIISALGRSGLNIENYENFIQTDAAINSGNSGGALINLKGELIGINTAILGRSGGNIGIGFAIPSNMAHSIVDQLIANGKVSRGLLGITGTEVNEDLAKNFDYHSVNGAFVNEVLKDSAADKAGIKSGDILTSINGVKISNFGQLRAKIATLGAGAKVKIGIFRDGKEKEVEVTLDGDKGHTVASNSSNPLFEGATLSDNDGKGVLVSDVKDNSRAARYGLAKGDIITEANREKVNSMDDLNKILSKKNKFLALKINRKGMTVYLTSNY</sequence>
<dbReference type="InterPro" id="IPR001940">
    <property type="entry name" value="Peptidase_S1C"/>
</dbReference>
<evidence type="ECO:0000259" key="10">
    <source>
        <dbReference type="PROSITE" id="PS50106"/>
    </source>
</evidence>
<reference evidence="11 12" key="1">
    <citation type="submission" date="2016-10" db="EMBL/GenBank/DDBJ databases">
        <authorList>
            <person name="Varghese N."/>
            <person name="Submissions S."/>
        </authorList>
    </citation>
    <scope>NUCLEOTIDE SEQUENCE [LARGE SCALE GENOMIC DNA]</scope>
    <source>
        <strain evidence="11 12">DSM 1361</strain>
    </source>
</reference>
<dbReference type="SUPFAM" id="SSF50494">
    <property type="entry name" value="Trypsin-like serine proteases"/>
    <property type="match status" value="1"/>
</dbReference>
<dbReference type="InterPro" id="IPR009003">
    <property type="entry name" value="Peptidase_S1_PA"/>
</dbReference>
<dbReference type="CDD" id="cd10839">
    <property type="entry name" value="cpPDZ1_DegP-like"/>
    <property type="match status" value="1"/>
</dbReference>
<evidence type="ECO:0000256" key="8">
    <source>
        <dbReference type="PIRSR" id="PIRSR611782-2"/>
    </source>
</evidence>
<feature type="domain" description="PDZ" evidence="10">
    <location>
        <begin position="358"/>
        <end position="446"/>
    </location>
</feature>
<dbReference type="EMBL" id="FOXF01000017">
    <property type="protein sequence ID" value="SFP34732.1"/>
    <property type="molecule type" value="Genomic_DNA"/>
</dbReference>
<dbReference type="PRINTS" id="PR00834">
    <property type="entry name" value="PROTEASES2C"/>
</dbReference>
<keyword evidence="5" id="KW-0378">Hydrolase</keyword>
<keyword evidence="12" id="KW-1185">Reference proteome</keyword>
<dbReference type="PANTHER" id="PTHR22939">
    <property type="entry name" value="SERINE PROTEASE FAMILY S1C HTRA-RELATED"/>
    <property type="match status" value="1"/>
</dbReference>
<accession>A0A662ZIG3</accession>
<dbReference type="InterPro" id="IPR011782">
    <property type="entry name" value="Pept_S1C_Do"/>
</dbReference>
<dbReference type="PANTHER" id="PTHR22939:SF129">
    <property type="entry name" value="SERINE PROTEASE HTRA2, MITOCHONDRIAL"/>
    <property type="match status" value="1"/>
</dbReference>
<dbReference type="Pfam" id="PF13180">
    <property type="entry name" value="PDZ_2"/>
    <property type="match status" value="1"/>
</dbReference>
<evidence type="ECO:0000256" key="5">
    <source>
        <dbReference type="ARBA" id="ARBA00022801"/>
    </source>
</evidence>
<dbReference type="PROSITE" id="PS50106">
    <property type="entry name" value="PDZ"/>
    <property type="match status" value="2"/>
</dbReference>
<dbReference type="RefSeq" id="WP_031580222.1">
    <property type="nucleotide sequence ID" value="NZ_FOXF01000017.1"/>
</dbReference>
<feature type="active site" description="Charge relay system" evidence="7">
    <location>
        <position position="217"/>
    </location>
</feature>
<gene>
    <name evidence="11" type="ORF">SAMN02910344_01145</name>
</gene>
<organism evidence="11 12">
    <name type="scientific">Ruminobacter amylophilus</name>
    <dbReference type="NCBI Taxonomy" id="867"/>
    <lineage>
        <taxon>Bacteria</taxon>
        <taxon>Pseudomonadati</taxon>
        <taxon>Pseudomonadota</taxon>
        <taxon>Gammaproteobacteria</taxon>
        <taxon>Aeromonadales</taxon>
        <taxon>Succinivibrionaceae</taxon>
        <taxon>Ruminobacter</taxon>
    </lineage>
</organism>
<evidence type="ECO:0000256" key="4">
    <source>
        <dbReference type="ARBA" id="ARBA00022737"/>
    </source>
</evidence>
<dbReference type="Gene3D" id="2.40.10.120">
    <property type="match status" value="1"/>
</dbReference>
<dbReference type="SUPFAM" id="SSF50156">
    <property type="entry name" value="PDZ domain-like"/>
    <property type="match status" value="2"/>
</dbReference>
<keyword evidence="2 11" id="KW-0645">Protease</keyword>
<feature type="binding site" evidence="8">
    <location>
        <begin position="215"/>
        <end position="217"/>
    </location>
    <ligand>
        <name>substrate</name>
    </ligand>
</feature>
<dbReference type="Pfam" id="PF13365">
    <property type="entry name" value="Trypsin_2"/>
    <property type="match status" value="1"/>
</dbReference>
<feature type="active site" description="Charge relay system" evidence="7">
    <location>
        <position position="112"/>
    </location>
</feature>
<evidence type="ECO:0000256" key="6">
    <source>
        <dbReference type="ARBA" id="ARBA00022825"/>
    </source>
</evidence>
<dbReference type="Pfam" id="PF00595">
    <property type="entry name" value="PDZ"/>
    <property type="match status" value="1"/>
</dbReference>
<dbReference type="InterPro" id="IPR036034">
    <property type="entry name" value="PDZ_sf"/>
</dbReference>
<dbReference type="FunFam" id="2.30.42.10:FF:000037">
    <property type="entry name" value="Periplasmic serine endoprotease DegP-like"/>
    <property type="match status" value="1"/>
</dbReference>
<feature type="binding site" evidence="8">
    <location>
        <position position="142"/>
    </location>
    <ligand>
        <name>substrate</name>
    </ligand>
</feature>
<dbReference type="GO" id="GO:0004252">
    <property type="term" value="F:serine-type endopeptidase activity"/>
    <property type="evidence" value="ECO:0007669"/>
    <property type="project" value="InterPro"/>
</dbReference>
<dbReference type="InterPro" id="IPR001478">
    <property type="entry name" value="PDZ"/>
</dbReference>
<dbReference type="OrthoDB" id="9758917at2"/>
<evidence type="ECO:0000256" key="2">
    <source>
        <dbReference type="ARBA" id="ARBA00022670"/>
    </source>
</evidence>
<name>A0A662ZIG3_9GAMM</name>
<evidence type="ECO:0000256" key="7">
    <source>
        <dbReference type="PIRSR" id="PIRSR611782-1"/>
    </source>
</evidence>